<evidence type="ECO:0000313" key="3">
    <source>
        <dbReference type="EMBL" id="OGC14154.1"/>
    </source>
</evidence>
<organism evidence="3 4">
    <name type="scientific">candidate division WOR-1 bacterium RIFOXYB2_FULL_36_35</name>
    <dbReference type="NCBI Taxonomy" id="1802578"/>
    <lineage>
        <taxon>Bacteria</taxon>
        <taxon>Bacillati</taxon>
        <taxon>Saganbacteria</taxon>
    </lineage>
</organism>
<dbReference type="AlphaFoldDB" id="A0A1F4S150"/>
<feature type="chain" id="PRO_5009514367" description="Uncharacterized protein TP-0789 domain-containing protein" evidence="1">
    <location>
        <begin position="21"/>
        <end position="241"/>
    </location>
</feature>
<dbReference type="Gene3D" id="2.50.20.10">
    <property type="entry name" value="Lipoprotein localisation LolA/LolB/LppX"/>
    <property type="match status" value="1"/>
</dbReference>
<protein>
    <recommendedName>
        <fullName evidence="2">Uncharacterized protein TP-0789 domain-containing protein</fullName>
    </recommendedName>
</protein>
<dbReference type="CDD" id="cd16325">
    <property type="entry name" value="LolA"/>
    <property type="match status" value="1"/>
</dbReference>
<feature type="domain" description="Uncharacterized protein TP-0789" evidence="2">
    <location>
        <begin position="137"/>
        <end position="236"/>
    </location>
</feature>
<feature type="signal peptide" evidence="1">
    <location>
        <begin position="1"/>
        <end position="20"/>
    </location>
</feature>
<name>A0A1F4S150_UNCSA</name>
<dbReference type="SUPFAM" id="SSF89392">
    <property type="entry name" value="Prokaryotic lipoproteins and lipoprotein localization factors"/>
    <property type="match status" value="1"/>
</dbReference>
<gene>
    <name evidence="3" type="ORF">A2290_00565</name>
</gene>
<proteinExistence type="predicted"/>
<dbReference type="InterPro" id="IPR029046">
    <property type="entry name" value="LolA/LolB/LppX"/>
</dbReference>
<reference evidence="3 4" key="1">
    <citation type="journal article" date="2016" name="Nat. Commun.">
        <title>Thousands of microbial genomes shed light on interconnected biogeochemical processes in an aquifer system.</title>
        <authorList>
            <person name="Anantharaman K."/>
            <person name="Brown C.T."/>
            <person name="Hug L.A."/>
            <person name="Sharon I."/>
            <person name="Castelle C.J."/>
            <person name="Probst A.J."/>
            <person name="Thomas B.C."/>
            <person name="Singh A."/>
            <person name="Wilkins M.J."/>
            <person name="Karaoz U."/>
            <person name="Brodie E.L."/>
            <person name="Williams K.H."/>
            <person name="Hubbard S.S."/>
            <person name="Banfield J.F."/>
        </authorList>
    </citation>
    <scope>NUCLEOTIDE SEQUENCE [LARGE SCALE GENOMIC DNA]</scope>
</reference>
<keyword evidence="1" id="KW-0732">Signal</keyword>
<dbReference type="InterPro" id="IPR033399">
    <property type="entry name" value="TP_0789-like"/>
</dbReference>
<dbReference type="InterPro" id="IPR052944">
    <property type="entry name" value="Sporulation_related"/>
</dbReference>
<dbReference type="Pfam" id="PF17131">
    <property type="entry name" value="LolA_like"/>
    <property type="match status" value="1"/>
</dbReference>
<comment type="caution">
    <text evidence="3">The sequence shown here is derived from an EMBL/GenBank/DDBJ whole genome shotgun (WGS) entry which is preliminary data.</text>
</comment>
<dbReference type="EMBL" id="MEUA01000040">
    <property type="protein sequence ID" value="OGC14154.1"/>
    <property type="molecule type" value="Genomic_DNA"/>
</dbReference>
<evidence type="ECO:0000259" key="2">
    <source>
        <dbReference type="Pfam" id="PF17131"/>
    </source>
</evidence>
<evidence type="ECO:0000313" key="4">
    <source>
        <dbReference type="Proteomes" id="UP000177905"/>
    </source>
</evidence>
<dbReference type="InterPro" id="IPR004564">
    <property type="entry name" value="OM_lipoprot_carrier_LolA-like"/>
</dbReference>
<evidence type="ECO:0000256" key="1">
    <source>
        <dbReference type="SAM" id="SignalP"/>
    </source>
</evidence>
<dbReference type="PANTHER" id="PTHR37507:SF2">
    <property type="entry name" value="SPORULATION PROTEIN YDCC"/>
    <property type="match status" value="1"/>
</dbReference>
<accession>A0A1F4S150</accession>
<sequence>MKRIFSCLLFFLFFTSVVFAAPSAQDIISKIRQNQDKIKDMSAKVVTIIKSDKEGKALEQKGVILTKGKDKVRIMMETPMRQLTITNGNKMYIENKDTGQKFVQDLQKIREKTGQKNIGGDPLDQTKILDTFYLSLEEKGIFKKSYIITGVPKDTNSLFGKVKFYVDASSYVPTKLEVYDTDNKLLTKSEVEYKKIGDIWVLSQNKSWLNVPGGKMDVVMKLEDIRVNKGIPDSEFVIKEE</sequence>
<dbReference type="PANTHER" id="PTHR37507">
    <property type="entry name" value="SPORULATION PROTEIN YDCC"/>
    <property type="match status" value="1"/>
</dbReference>
<dbReference type="Proteomes" id="UP000177905">
    <property type="component" value="Unassembled WGS sequence"/>
</dbReference>